<accession>A0A242NXR5</accession>
<evidence type="ECO:0000313" key="2">
    <source>
        <dbReference type="Proteomes" id="UP000194968"/>
    </source>
</evidence>
<dbReference type="OrthoDB" id="1860786at2"/>
<dbReference type="EMBL" id="NASK01000074">
    <property type="protein sequence ID" value="OTQ52152.1"/>
    <property type="molecule type" value="Genomic_DNA"/>
</dbReference>
<reference evidence="1 2" key="1">
    <citation type="submission" date="2017-03" db="EMBL/GenBank/DDBJ databases">
        <title>Comparative genomics of honeybee gut symbionts reveal geographically distinct and subgroup specific antibiotic resistance.</title>
        <authorList>
            <person name="Ludvigsen J."/>
            <person name="Porcellato D."/>
            <person name="Labee-Lund T.M."/>
            <person name="Amdam G.V."/>
            <person name="Rudi K."/>
        </authorList>
    </citation>
    <scope>NUCLEOTIDE SEQUENCE [LARGE SCALE GENOMIC DNA]</scope>
    <source>
        <strain evidence="1 2">A-4-12</strain>
    </source>
</reference>
<organism evidence="1 2">
    <name type="scientific">Gilliamella apis</name>
    <dbReference type="NCBI Taxonomy" id="1970738"/>
    <lineage>
        <taxon>Bacteria</taxon>
        <taxon>Pseudomonadati</taxon>
        <taxon>Pseudomonadota</taxon>
        <taxon>Gammaproteobacteria</taxon>
        <taxon>Orbales</taxon>
        <taxon>Orbaceae</taxon>
        <taxon>Gilliamella</taxon>
    </lineage>
</organism>
<proteinExistence type="predicted"/>
<name>A0A242NXR5_9GAMM</name>
<protein>
    <submittedName>
        <fullName evidence="1">Thermostable hemolysin delta-VPH</fullName>
    </submittedName>
</protein>
<sequence>MAYFNYHAKAKKLISQGYLIHYEFVDNWNGIKPALVLYFKNANPMPIREYRWQEYLPLIGGRVKRINIQ</sequence>
<comment type="caution">
    <text evidence="1">The sequence shown here is derived from an EMBL/GenBank/DDBJ whole genome shotgun (WGS) entry which is preliminary data.</text>
</comment>
<dbReference type="Proteomes" id="UP000194968">
    <property type="component" value="Unassembled WGS sequence"/>
</dbReference>
<evidence type="ECO:0000313" key="1">
    <source>
        <dbReference type="EMBL" id="OTQ52152.1"/>
    </source>
</evidence>
<gene>
    <name evidence="1" type="ORF">B6D06_02050</name>
</gene>
<dbReference type="RefSeq" id="WP_086320043.1">
    <property type="nucleotide sequence ID" value="NZ_NASD01000003.1"/>
</dbReference>
<dbReference type="AlphaFoldDB" id="A0A242NXR5"/>